<dbReference type="Proteomes" id="UP000199120">
    <property type="component" value="Unassembled WGS sequence"/>
</dbReference>
<dbReference type="SUPFAM" id="SSF52833">
    <property type="entry name" value="Thioredoxin-like"/>
    <property type="match status" value="1"/>
</dbReference>
<name>A0A1H7LMY0_9BURK</name>
<dbReference type="Pfam" id="PF00578">
    <property type="entry name" value="AhpC-TSA"/>
    <property type="match status" value="1"/>
</dbReference>
<dbReference type="Gene3D" id="3.40.30.10">
    <property type="entry name" value="Glutaredoxin"/>
    <property type="match status" value="1"/>
</dbReference>
<organism evidence="2 3">
    <name type="scientific">Paraburkholderia caballeronis</name>
    <dbReference type="NCBI Taxonomy" id="416943"/>
    <lineage>
        <taxon>Bacteria</taxon>
        <taxon>Pseudomonadati</taxon>
        <taxon>Pseudomonadota</taxon>
        <taxon>Betaproteobacteria</taxon>
        <taxon>Burkholderiales</taxon>
        <taxon>Burkholderiaceae</taxon>
        <taxon>Paraburkholderia</taxon>
    </lineage>
</organism>
<gene>
    <name evidence="2" type="ORF">SAMN05192542_104423</name>
</gene>
<dbReference type="AlphaFoldDB" id="A0A1H7LMY0"/>
<dbReference type="InterPro" id="IPR047262">
    <property type="entry name" value="PRX-like1"/>
</dbReference>
<feature type="domain" description="Thioredoxin" evidence="1">
    <location>
        <begin position="8"/>
        <end position="159"/>
    </location>
</feature>
<dbReference type="PANTHER" id="PTHR43640">
    <property type="entry name" value="OS07G0260300 PROTEIN"/>
    <property type="match status" value="1"/>
</dbReference>
<dbReference type="PANTHER" id="PTHR43640:SF1">
    <property type="entry name" value="THIOREDOXIN-DEPENDENT PEROXIREDOXIN"/>
    <property type="match status" value="1"/>
</dbReference>
<dbReference type="InterPro" id="IPR013766">
    <property type="entry name" value="Thioredoxin_domain"/>
</dbReference>
<dbReference type="GO" id="GO:0016491">
    <property type="term" value="F:oxidoreductase activity"/>
    <property type="evidence" value="ECO:0007669"/>
    <property type="project" value="InterPro"/>
</dbReference>
<protein>
    <submittedName>
        <fullName evidence="2">AhpC/TSA family protein</fullName>
    </submittedName>
</protein>
<dbReference type="InterPro" id="IPR036249">
    <property type="entry name" value="Thioredoxin-like_sf"/>
</dbReference>
<proteinExistence type="predicted"/>
<dbReference type="STRING" id="416943.SAMN05445871_3754"/>
<keyword evidence="3" id="KW-1185">Reference proteome</keyword>
<dbReference type="EMBL" id="FOAJ01000004">
    <property type="protein sequence ID" value="SEL00266.1"/>
    <property type="molecule type" value="Genomic_DNA"/>
</dbReference>
<dbReference type="PROSITE" id="PS51352">
    <property type="entry name" value="THIOREDOXIN_2"/>
    <property type="match status" value="1"/>
</dbReference>
<evidence type="ECO:0000313" key="2">
    <source>
        <dbReference type="EMBL" id="SEL00266.1"/>
    </source>
</evidence>
<evidence type="ECO:0000313" key="3">
    <source>
        <dbReference type="Proteomes" id="UP000199120"/>
    </source>
</evidence>
<accession>A0A1H7LMY0</accession>
<dbReference type="GO" id="GO:0016209">
    <property type="term" value="F:antioxidant activity"/>
    <property type="evidence" value="ECO:0007669"/>
    <property type="project" value="InterPro"/>
</dbReference>
<evidence type="ECO:0000259" key="1">
    <source>
        <dbReference type="PROSITE" id="PS51352"/>
    </source>
</evidence>
<reference evidence="3" key="1">
    <citation type="submission" date="2016-10" db="EMBL/GenBank/DDBJ databases">
        <authorList>
            <person name="Varghese N."/>
            <person name="Submissions S."/>
        </authorList>
    </citation>
    <scope>NUCLEOTIDE SEQUENCE [LARGE SCALE GENOMIC DNA]</scope>
    <source>
        <strain evidence="3">LMG 26416</strain>
    </source>
</reference>
<dbReference type="OrthoDB" id="9809746at2"/>
<dbReference type="CDD" id="cd02969">
    <property type="entry name" value="PRX_like1"/>
    <property type="match status" value="1"/>
</dbReference>
<sequence length="181" mass="19585">MATEAPPGELGMAAPPFALRATDGRTYTLADVRGARGVVIAFICNHCPYVKAVLPAMVRDALALRSFGIGFVGINANDAVEYPDDSFDAMVALAEDAELPFFYLHDDTQEVARAYGAVCTPEFFGFDARLRLRYRGRLDASRRSAVAGARRELFDAMREVALTGAASGEQMPALGCSIKWK</sequence>
<dbReference type="InterPro" id="IPR000866">
    <property type="entry name" value="AhpC/TSA"/>
</dbReference>
<dbReference type="RefSeq" id="WP_090547693.1">
    <property type="nucleotide sequence ID" value="NZ_FNSR01000002.1"/>
</dbReference>